<dbReference type="CDD" id="cd03257">
    <property type="entry name" value="ABC_NikE_OppD_transporters"/>
    <property type="match status" value="1"/>
</dbReference>
<dbReference type="RefSeq" id="WP_197743352.1">
    <property type="nucleotide sequence ID" value="NZ_AP021879.1"/>
</dbReference>
<dbReference type="GO" id="GO:0016887">
    <property type="term" value="F:ATP hydrolysis activity"/>
    <property type="evidence" value="ECO:0007669"/>
    <property type="project" value="InterPro"/>
</dbReference>
<dbReference type="SMART" id="SM00382">
    <property type="entry name" value="AAA"/>
    <property type="match status" value="1"/>
</dbReference>
<proteinExistence type="inferred from homology"/>
<dbReference type="FunFam" id="3.40.50.300:FF:000016">
    <property type="entry name" value="Oligopeptide ABC transporter ATP-binding component"/>
    <property type="match status" value="1"/>
</dbReference>
<dbReference type="Pfam" id="PF08352">
    <property type="entry name" value="oligo_HPY"/>
    <property type="match status" value="1"/>
</dbReference>
<comment type="subcellular location">
    <subcellularLocation>
        <location evidence="1">Cell inner membrane</location>
        <topology evidence="1">Peripheral membrane protein</topology>
    </subcellularLocation>
</comment>
<comment type="similarity">
    <text evidence="2">Belongs to the ABC transporter superfamily.</text>
</comment>
<keyword evidence="3" id="KW-0813">Transport</keyword>
<evidence type="ECO:0000256" key="5">
    <source>
        <dbReference type="ARBA" id="ARBA00022741"/>
    </source>
</evidence>
<dbReference type="Gene3D" id="3.40.50.300">
    <property type="entry name" value="P-loop containing nucleotide triphosphate hydrolases"/>
    <property type="match status" value="1"/>
</dbReference>
<dbReference type="InterPro" id="IPR027417">
    <property type="entry name" value="P-loop_NTPase"/>
</dbReference>
<evidence type="ECO:0000259" key="8">
    <source>
        <dbReference type="PROSITE" id="PS50893"/>
    </source>
</evidence>
<dbReference type="InterPro" id="IPR050388">
    <property type="entry name" value="ABC_Ni/Peptide_Import"/>
</dbReference>
<dbReference type="PANTHER" id="PTHR43297:SF2">
    <property type="entry name" value="DIPEPTIDE TRANSPORT ATP-BINDING PROTEIN DPPD"/>
    <property type="match status" value="1"/>
</dbReference>
<evidence type="ECO:0000313" key="9">
    <source>
        <dbReference type="EMBL" id="BBO90622.1"/>
    </source>
</evidence>
<dbReference type="InterPro" id="IPR013563">
    <property type="entry name" value="Oligopep_ABC_C"/>
</dbReference>
<dbReference type="GO" id="GO:0005524">
    <property type="term" value="F:ATP binding"/>
    <property type="evidence" value="ECO:0007669"/>
    <property type="project" value="UniProtKB-KW"/>
</dbReference>
<accession>A0A5K8ADC9</accession>
<evidence type="ECO:0000256" key="3">
    <source>
        <dbReference type="ARBA" id="ARBA00022448"/>
    </source>
</evidence>
<keyword evidence="4" id="KW-1003">Cell membrane</keyword>
<dbReference type="InterPro" id="IPR003439">
    <property type="entry name" value="ABC_transporter-like_ATP-bd"/>
</dbReference>
<keyword evidence="7" id="KW-0472">Membrane</keyword>
<dbReference type="SUPFAM" id="SSF52540">
    <property type="entry name" value="P-loop containing nucleoside triphosphate hydrolases"/>
    <property type="match status" value="1"/>
</dbReference>
<keyword evidence="10" id="KW-1185">Reference proteome</keyword>
<evidence type="ECO:0000313" key="10">
    <source>
        <dbReference type="Proteomes" id="UP000422108"/>
    </source>
</evidence>
<keyword evidence="6 9" id="KW-0067">ATP-binding</keyword>
<protein>
    <submittedName>
        <fullName evidence="9">Dipeptide/oligopeptide/nickel ABC transporter ATP-binding protein</fullName>
    </submittedName>
</protein>
<dbReference type="Proteomes" id="UP000422108">
    <property type="component" value="Chromosome"/>
</dbReference>
<reference evidence="9 10" key="1">
    <citation type="submission" date="2019-11" db="EMBL/GenBank/DDBJ databases">
        <title>Comparative genomics of hydrocarbon-degrading Desulfosarcina strains.</title>
        <authorList>
            <person name="Watanabe M."/>
            <person name="Kojima H."/>
            <person name="Fukui M."/>
        </authorList>
    </citation>
    <scope>NUCLEOTIDE SEQUENCE [LARGE SCALE GENOMIC DNA]</scope>
    <source>
        <strain evidence="10">oXyS1</strain>
    </source>
</reference>
<dbReference type="PROSITE" id="PS50893">
    <property type="entry name" value="ABC_TRANSPORTER_2"/>
    <property type="match status" value="1"/>
</dbReference>
<feature type="domain" description="ABC transporter" evidence="8">
    <location>
        <begin position="9"/>
        <end position="260"/>
    </location>
</feature>
<dbReference type="InterPro" id="IPR003593">
    <property type="entry name" value="AAA+_ATPase"/>
</dbReference>
<dbReference type="AlphaFoldDB" id="A0A5K8ADC9"/>
<sequence length="333" mass="36475">MHGIDPPILQVDHLTTRFHTRRGVVRAVDDISFAVGKGRVVGLVGESGCGKSMTALSVMGLVPSPPGTVESRGILLNGRNLAPLSYDEMCAIRGRQIAMIFQEPMTALNPVLTVGRQVGEAIAVHQRLSRSDIRGRVVEMFDLVGIPEAASRYAAYPHQLSGGLRQRVMIAMALIAEPALLIADEPTTALDVTIQAQILDLMLDLRARLNTAIIMITHDLGVIAEVCDDVNVMYAGQIVETADVFDLFDHPLHPYTRGLLHSMPGIAADIRPERLANIRGRVPSLHQLPDGCRFHPRCDRAMDRCRRQPPGWFDCGNGHRVSCWLYSTNGQTA</sequence>
<dbReference type="Pfam" id="PF00005">
    <property type="entry name" value="ABC_tran"/>
    <property type="match status" value="1"/>
</dbReference>
<organism evidence="9 10">
    <name type="scientific">Desulfosarcina ovata subsp. ovata</name>
    <dbReference type="NCBI Taxonomy" id="2752305"/>
    <lineage>
        <taxon>Bacteria</taxon>
        <taxon>Pseudomonadati</taxon>
        <taxon>Thermodesulfobacteriota</taxon>
        <taxon>Desulfobacteria</taxon>
        <taxon>Desulfobacterales</taxon>
        <taxon>Desulfosarcinaceae</taxon>
        <taxon>Desulfosarcina</taxon>
    </lineage>
</organism>
<dbReference type="EMBL" id="AP021879">
    <property type="protein sequence ID" value="BBO90622.1"/>
    <property type="molecule type" value="Genomic_DNA"/>
</dbReference>
<dbReference type="GO" id="GO:0015833">
    <property type="term" value="P:peptide transport"/>
    <property type="evidence" value="ECO:0007669"/>
    <property type="project" value="InterPro"/>
</dbReference>
<dbReference type="PANTHER" id="PTHR43297">
    <property type="entry name" value="OLIGOPEPTIDE TRANSPORT ATP-BINDING PROTEIN APPD"/>
    <property type="match status" value="1"/>
</dbReference>
<dbReference type="GO" id="GO:0005886">
    <property type="term" value="C:plasma membrane"/>
    <property type="evidence" value="ECO:0007669"/>
    <property type="project" value="UniProtKB-SubCell"/>
</dbReference>
<evidence type="ECO:0000256" key="2">
    <source>
        <dbReference type="ARBA" id="ARBA00005417"/>
    </source>
</evidence>
<name>A0A5K8ADC9_9BACT</name>
<dbReference type="NCBIfam" id="TIGR01727">
    <property type="entry name" value="oligo_HPY"/>
    <property type="match status" value="1"/>
</dbReference>
<evidence type="ECO:0000256" key="1">
    <source>
        <dbReference type="ARBA" id="ARBA00004417"/>
    </source>
</evidence>
<gene>
    <name evidence="9" type="ORF">DSCOOX_38020</name>
</gene>
<evidence type="ECO:0000256" key="4">
    <source>
        <dbReference type="ARBA" id="ARBA00022475"/>
    </source>
</evidence>
<evidence type="ECO:0000256" key="6">
    <source>
        <dbReference type="ARBA" id="ARBA00022840"/>
    </source>
</evidence>
<evidence type="ECO:0000256" key="7">
    <source>
        <dbReference type="ARBA" id="ARBA00023136"/>
    </source>
</evidence>
<keyword evidence="5" id="KW-0547">Nucleotide-binding</keyword>